<dbReference type="InParanoid" id="G0R161"/>
<evidence type="ECO:0000256" key="2">
    <source>
        <dbReference type="ARBA" id="ARBA00022840"/>
    </source>
</evidence>
<reference evidence="4 5" key="1">
    <citation type="submission" date="2011-07" db="EMBL/GenBank/DDBJ databases">
        <authorList>
            <person name="Coyne R."/>
            <person name="Brami D."/>
            <person name="Johnson J."/>
            <person name="Hostetler J."/>
            <person name="Hannick L."/>
            <person name="Clark T."/>
            <person name="Cassidy-Hanley D."/>
            <person name="Inman J."/>
        </authorList>
    </citation>
    <scope>NUCLEOTIDE SEQUENCE [LARGE SCALE GENOMIC DNA]</scope>
    <source>
        <strain evidence="4 5">G5</strain>
    </source>
</reference>
<name>G0R161_ICHMU</name>
<dbReference type="Proteomes" id="UP000008983">
    <property type="component" value="Unassembled WGS sequence"/>
</dbReference>
<evidence type="ECO:0000313" key="5">
    <source>
        <dbReference type="Proteomes" id="UP000008983"/>
    </source>
</evidence>
<dbReference type="GO" id="GO:0005783">
    <property type="term" value="C:endoplasmic reticulum"/>
    <property type="evidence" value="ECO:0007669"/>
    <property type="project" value="TreeGrafter"/>
</dbReference>
<dbReference type="OrthoDB" id="1700726at2759"/>
<dbReference type="InterPro" id="IPR000873">
    <property type="entry name" value="AMP-dep_synth/lig_dom"/>
</dbReference>
<proteinExistence type="predicted"/>
<dbReference type="InterPro" id="IPR020845">
    <property type="entry name" value="AMP-binding_CS"/>
</dbReference>
<dbReference type="AlphaFoldDB" id="G0R161"/>
<dbReference type="InterPro" id="IPR042099">
    <property type="entry name" value="ANL_N_sf"/>
</dbReference>
<evidence type="ECO:0000259" key="3">
    <source>
        <dbReference type="Pfam" id="PF00501"/>
    </source>
</evidence>
<dbReference type="GO" id="GO:0016020">
    <property type="term" value="C:membrane"/>
    <property type="evidence" value="ECO:0007669"/>
    <property type="project" value="TreeGrafter"/>
</dbReference>
<dbReference type="RefSeq" id="XP_004030064.1">
    <property type="nucleotide sequence ID" value="XM_004030016.1"/>
</dbReference>
<evidence type="ECO:0000256" key="1">
    <source>
        <dbReference type="ARBA" id="ARBA00022741"/>
    </source>
</evidence>
<dbReference type="OMA" id="SHVYGLM"/>
<dbReference type="Gene3D" id="3.40.50.12780">
    <property type="entry name" value="N-terminal domain of ligase-like"/>
    <property type="match status" value="1"/>
</dbReference>
<dbReference type="Pfam" id="PF00501">
    <property type="entry name" value="AMP-binding"/>
    <property type="match status" value="1"/>
</dbReference>
<protein>
    <recommendedName>
        <fullName evidence="3">AMP-dependent synthetase/ligase domain-containing protein</fullName>
    </recommendedName>
</protein>
<dbReference type="PANTHER" id="PTHR43272:SF33">
    <property type="entry name" value="AMP-BINDING DOMAIN-CONTAINING PROTEIN-RELATED"/>
    <property type="match status" value="1"/>
</dbReference>
<dbReference type="PANTHER" id="PTHR43272">
    <property type="entry name" value="LONG-CHAIN-FATTY-ACID--COA LIGASE"/>
    <property type="match status" value="1"/>
</dbReference>
<feature type="domain" description="AMP-dependent synthetase/ligase" evidence="3">
    <location>
        <begin position="71"/>
        <end position="485"/>
    </location>
</feature>
<dbReference type="GO" id="GO:0005524">
    <property type="term" value="F:ATP binding"/>
    <property type="evidence" value="ECO:0007669"/>
    <property type="project" value="UniProtKB-KW"/>
</dbReference>
<sequence length="661" mass="75082">MGQTQQSQIVYAIPFGSKNPGESHIYKNANTFECLHFKPEIHINTLQDVIESGHKQFAQSDFVGSYDKQTGKYQYVKYNQVYNEAKALGSAVQQMKLFNEIHEYKDFKMKIIGIYSKNRTEWNVTDMACVLYGYTTVPLYDTFGSESISHVLQNSSISSLFCSQQSAEIILKTEKLHLLKNLILYDKIEEALIEKIKQKGLNYYDYEQLICTGNANILPLATLKPDDIFTFSYTSGTTGLPKGAMLSHKNLVAALSNFKLGQLKFHQNDVQMCYLPLAHIMQRGLNIGSWYTGMKIAFFGGNIQKLKEDFQVIRPTVFVSVPRLFNRFYDLIQEQFKQQTGFANKLIENGINTKLENLKNTNSLKHYLYDTLVFNKIKNIFGGRIKICITASAPLSKVVLDFFKIALGAPFLEIYGQTEGTGFEFITQIEDKESGHVGGVCNSLELKLVDVPDMNYFSTDKDEQGNATPRGEICVRGPTVFAGYYKDEEKTKETIDDDGWLHSGDVGQILPNGALKIIDRKKNIFKLSQGEYVAPEKVENIYQRARGVAEIFVYGDSLQNYCVAIIVPNPDEIKKIAKELNIQSDDVNTLCANEQMINFYQKSIFDQGKKEGLATFEQAIKVYLEPVSMLIHECLTSSFKLQRNKAKIHFKNVIQQLYSKK</sequence>
<dbReference type="SUPFAM" id="SSF56801">
    <property type="entry name" value="Acetyl-CoA synthetase-like"/>
    <property type="match status" value="1"/>
</dbReference>
<evidence type="ECO:0000313" key="4">
    <source>
        <dbReference type="EMBL" id="EGR28828.1"/>
    </source>
</evidence>
<keyword evidence="5" id="KW-1185">Reference proteome</keyword>
<dbReference type="FunCoup" id="G0R161">
    <property type="interactions" value="11"/>
</dbReference>
<organism evidence="4 5">
    <name type="scientific">Ichthyophthirius multifiliis</name>
    <name type="common">White spot disease agent</name>
    <name type="synonym">Ich</name>
    <dbReference type="NCBI Taxonomy" id="5932"/>
    <lineage>
        <taxon>Eukaryota</taxon>
        <taxon>Sar</taxon>
        <taxon>Alveolata</taxon>
        <taxon>Ciliophora</taxon>
        <taxon>Intramacronucleata</taxon>
        <taxon>Oligohymenophorea</taxon>
        <taxon>Hymenostomatida</taxon>
        <taxon>Ophryoglenina</taxon>
        <taxon>Ichthyophthirius</taxon>
    </lineage>
</organism>
<keyword evidence="1" id="KW-0547">Nucleotide-binding</keyword>
<accession>G0R161</accession>
<keyword evidence="2" id="KW-0067">ATP-binding</keyword>
<dbReference type="PROSITE" id="PS00455">
    <property type="entry name" value="AMP_BINDING"/>
    <property type="match status" value="1"/>
</dbReference>
<dbReference type="STRING" id="857967.G0R161"/>
<dbReference type="eggNOG" id="KOG1256">
    <property type="taxonomic scope" value="Eukaryota"/>
</dbReference>
<dbReference type="GeneID" id="14904901"/>
<gene>
    <name evidence="4" type="ORF">IMG5_168640</name>
</gene>
<dbReference type="EMBL" id="GL984209">
    <property type="protein sequence ID" value="EGR28828.1"/>
    <property type="molecule type" value="Genomic_DNA"/>
</dbReference>
<dbReference type="GO" id="GO:0004467">
    <property type="term" value="F:long-chain fatty acid-CoA ligase activity"/>
    <property type="evidence" value="ECO:0007669"/>
    <property type="project" value="TreeGrafter"/>
</dbReference>